<sequence length="103" mass="11914">MACAVPHSYDEIKTMVGKQIQEDRVRQLAMMNLAHEFNDASTAKDELGKAYEKCRDIPLEQHDSIFFLKTEAELDYQMNNALLLKAAKLEKQIRDKTAWVQQI</sequence>
<accession>A0ABQ5BEA3</accession>
<gene>
    <name evidence="1" type="ORF">Tco_0859199</name>
</gene>
<dbReference type="EMBL" id="BQNB010013125">
    <property type="protein sequence ID" value="GJT12157.1"/>
    <property type="molecule type" value="Genomic_DNA"/>
</dbReference>
<dbReference type="Proteomes" id="UP001151760">
    <property type="component" value="Unassembled WGS sequence"/>
</dbReference>
<comment type="caution">
    <text evidence="1">The sequence shown here is derived from an EMBL/GenBank/DDBJ whole genome shotgun (WGS) entry which is preliminary data.</text>
</comment>
<proteinExistence type="predicted"/>
<keyword evidence="2" id="KW-1185">Reference proteome</keyword>
<protein>
    <submittedName>
        <fullName evidence="1">Uncharacterized protein</fullName>
    </submittedName>
</protein>
<reference evidence="1" key="2">
    <citation type="submission" date="2022-01" db="EMBL/GenBank/DDBJ databases">
        <authorList>
            <person name="Yamashiro T."/>
            <person name="Shiraishi A."/>
            <person name="Satake H."/>
            <person name="Nakayama K."/>
        </authorList>
    </citation>
    <scope>NUCLEOTIDE SEQUENCE</scope>
</reference>
<reference evidence="1" key="1">
    <citation type="journal article" date="2022" name="Int. J. Mol. Sci.">
        <title>Draft Genome of Tanacetum Coccineum: Genomic Comparison of Closely Related Tanacetum-Family Plants.</title>
        <authorList>
            <person name="Yamashiro T."/>
            <person name="Shiraishi A."/>
            <person name="Nakayama K."/>
            <person name="Satake H."/>
        </authorList>
    </citation>
    <scope>NUCLEOTIDE SEQUENCE</scope>
</reference>
<organism evidence="1 2">
    <name type="scientific">Tanacetum coccineum</name>
    <dbReference type="NCBI Taxonomy" id="301880"/>
    <lineage>
        <taxon>Eukaryota</taxon>
        <taxon>Viridiplantae</taxon>
        <taxon>Streptophyta</taxon>
        <taxon>Embryophyta</taxon>
        <taxon>Tracheophyta</taxon>
        <taxon>Spermatophyta</taxon>
        <taxon>Magnoliopsida</taxon>
        <taxon>eudicotyledons</taxon>
        <taxon>Gunneridae</taxon>
        <taxon>Pentapetalae</taxon>
        <taxon>asterids</taxon>
        <taxon>campanulids</taxon>
        <taxon>Asterales</taxon>
        <taxon>Asteraceae</taxon>
        <taxon>Asteroideae</taxon>
        <taxon>Anthemideae</taxon>
        <taxon>Anthemidinae</taxon>
        <taxon>Tanacetum</taxon>
    </lineage>
</organism>
<name>A0ABQ5BEA3_9ASTR</name>
<evidence type="ECO:0000313" key="2">
    <source>
        <dbReference type="Proteomes" id="UP001151760"/>
    </source>
</evidence>
<evidence type="ECO:0000313" key="1">
    <source>
        <dbReference type="EMBL" id="GJT12157.1"/>
    </source>
</evidence>